<proteinExistence type="predicted"/>
<reference evidence="2" key="1">
    <citation type="submission" date="2015-07" db="EMBL/GenBank/DDBJ databases">
        <title>Draft genome sequence of Streptomyces sp. CMAA 1322, a bacterium isolated from Caatinga biome, from dry forest semiarid of Brazil.</title>
        <authorList>
            <person name="Santos S.N."/>
            <person name="Gacesa R."/>
            <person name="Taketani R.G."/>
            <person name="Long P.F."/>
            <person name="Melo I.S."/>
        </authorList>
    </citation>
    <scope>NUCLEOTIDE SEQUENCE [LARGE SCALE GENOMIC DNA]</scope>
    <source>
        <strain evidence="2">CMAA 1322</strain>
    </source>
</reference>
<evidence type="ECO:0000313" key="1">
    <source>
        <dbReference type="EMBL" id="KNB53985.1"/>
    </source>
</evidence>
<dbReference type="PATRIC" id="fig|1678637.3.peg.1163"/>
<comment type="caution">
    <text evidence="1">The sequence shown here is derived from an EMBL/GenBank/DDBJ whole genome shotgun (WGS) entry which is preliminary data.</text>
</comment>
<gene>
    <name evidence="1" type="ORF">AC230_05355</name>
</gene>
<dbReference type="Proteomes" id="UP000037288">
    <property type="component" value="Unassembled WGS sequence"/>
</dbReference>
<dbReference type="RefSeq" id="WP_049714724.1">
    <property type="nucleotide sequence ID" value="NZ_LFXA01000002.1"/>
</dbReference>
<dbReference type="OrthoDB" id="4548523at2"/>
<dbReference type="EMBL" id="LFXA01000002">
    <property type="protein sequence ID" value="KNB53985.1"/>
    <property type="molecule type" value="Genomic_DNA"/>
</dbReference>
<accession>A0A0K9XKV9</accession>
<sequence length="63" mass="6503">MTNVPGPRRLVAAAAFLDGTGMRRPAGEPISLRRVIADMVAEYARRNGPADPRGEGLDGAAGG</sequence>
<evidence type="ECO:0000313" key="2">
    <source>
        <dbReference type="Proteomes" id="UP000037288"/>
    </source>
</evidence>
<dbReference type="AlphaFoldDB" id="A0A0K9XKV9"/>
<keyword evidence="2" id="KW-1185">Reference proteome</keyword>
<protein>
    <submittedName>
        <fullName evidence="1">Uncharacterized protein</fullName>
    </submittedName>
</protein>
<name>A0A0K9XKV9_9ACTN</name>
<organism evidence="1 2">
    <name type="scientific">Streptomyces caatingaensis</name>
    <dbReference type="NCBI Taxonomy" id="1678637"/>
    <lineage>
        <taxon>Bacteria</taxon>
        <taxon>Bacillati</taxon>
        <taxon>Actinomycetota</taxon>
        <taxon>Actinomycetes</taxon>
        <taxon>Kitasatosporales</taxon>
        <taxon>Streptomycetaceae</taxon>
        <taxon>Streptomyces</taxon>
    </lineage>
</organism>